<evidence type="ECO:0000313" key="3">
    <source>
        <dbReference type="Proteomes" id="UP001610063"/>
    </source>
</evidence>
<evidence type="ECO:0000256" key="1">
    <source>
        <dbReference type="SAM" id="Phobius"/>
    </source>
</evidence>
<reference evidence="2 3" key="1">
    <citation type="journal article" date="2013" name="Int. J. Syst. Evol. Microbiol.">
        <title>Marinoscillum luteum sp. nov., isolated from marine sediment.</title>
        <authorList>
            <person name="Cha I.T."/>
            <person name="Park S.J."/>
            <person name="Kim S.J."/>
            <person name="Kim J.G."/>
            <person name="Jung M.Y."/>
            <person name="Shin K.S."/>
            <person name="Kwon K.K."/>
            <person name="Yang S.H."/>
            <person name="Seo Y.S."/>
            <person name="Rhee S.K."/>
        </authorList>
    </citation>
    <scope>NUCLEOTIDE SEQUENCE [LARGE SCALE GENOMIC DNA]</scope>
    <source>
        <strain evidence="2 3">KCTC 23939</strain>
    </source>
</reference>
<feature type="transmembrane region" description="Helical" evidence="1">
    <location>
        <begin position="31"/>
        <end position="49"/>
    </location>
</feature>
<evidence type="ECO:0000313" key="2">
    <source>
        <dbReference type="EMBL" id="MFH6983310.1"/>
    </source>
</evidence>
<dbReference type="RefSeq" id="WP_395416887.1">
    <property type="nucleotide sequence ID" value="NZ_JBIPKE010000014.1"/>
</dbReference>
<feature type="transmembrane region" description="Helical" evidence="1">
    <location>
        <begin position="91"/>
        <end position="109"/>
    </location>
</feature>
<proteinExistence type="predicted"/>
<accession>A0ABW7N7A0</accession>
<gene>
    <name evidence="2" type="ORF">ACHKAR_07670</name>
</gene>
<sequence length="141" mass="16537">MWTNLLFGTLAILIIESLIIRSFFMAVKRTIPRIYVVFAFAFFSVEVLYRQSVKRLDYLSVIGQLDNLELERAVRIRSIFGNSLMNEVDLITLYGFFILSALMFALIFYKNRPLHIDFLNAAGISFLLGPILYLFRFFWWG</sequence>
<protein>
    <submittedName>
        <fullName evidence="2">Uncharacterized protein</fullName>
    </submittedName>
</protein>
<comment type="caution">
    <text evidence="2">The sequence shown here is derived from an EMBL/GenBank/DDBJ whole genome shotgun (WGS) entry which is preliminary data.</text>
</comment>
<feature type="transmembrane region" description="Helical" evidence="1">
    <location>
        <begin position="118"/>
        <end position="139"/>
    </location>
</feature>
<keyword evidence="1" id="KW-0472">Membrane</keyword>
<feature type="transmembrane region" description="Helical" evidence="1">
    <location>
        <begin position="6"/>
        <end position="24"/>
    </location>
</feature>
<keyword evidence="1" id="KW-1133">Transmembrane helix</keyword>
<keyword evidence="1" id="KW-0812">Transmembrane</keyword>
<organism evidence="2 3">
    <name type="scientific">Marinoscillum luteum</name>
    <dbReference type="NCBI Taxonomy" id="861051"/>
    <lineage>
        <taxon>Bacteria</taxon>
        <taxon>Pseudomonadati</taxon>
        <taxon>Bacteroidota</taxon>
        <taxon>Cytophagia</taxon>
        <taxon>Cytophagales</taxon>
        <taxon>Reichenbachiellaceae</taxon>
        <taxon>Marinoscillum</taxon>
    </lineage>
</organism>
<keyword evidence="3" id="KW-1185">Reference proteome</keyword>
<dbReference type="Proteomes" id="UP001610063">
    <property type="component" value="Unassembled WGS sequence"/>
</dbReference>
<name>A0ABW7N7A0_9BACT</name>
<dbReference type="EMBL" id="JBIPKE010000014">
    <property type="protein sequence ID" value="MFH6983310.1"/>
    <property type="molecule type" value="Genomic_DNA"/>
</dbReference>